<keyword evidence="2" id="KW-1185">Reference proteome</keyword>
<gene>
    <name evidence="1" type="ORF">K458DRAFT_323992</name>
</gene>
<feature type="non-terminal residue" evidence="1">
    <location>
        <position position="1"/>
    </location>
</feature>
<evidence type="ECO:0000313" key="2">
    <source>
        <dbReference type="Proteomes" id="UP000799291"/>
    </source>
</evidence>
<proteinExistence type="predicted"/>
<dbReference type="Gene3D" id="3.40.50.1110">
    <property type="entry name" value="SGNH hydrolase"/>
    <property type="match status" value="1"/>
</dbReference>
<dbReference type="AlphaFoldDB" id="A0A6G1ICQ1"/>
<dbReference type="OrthoDB" id="2119228at2759"/>
<dbReference type="EMBL" id="MU005652">
    <property type="protein sequence ID" value="KAF2675689.1"/>
    <property type="molecule type" value="Genomic_DNA"/>
</dbReference>
<reference evidence="1" key="1">
    <citation type="journal article" date="2020" name="Stud. Mycol.">
        <title>101 Dothideomycetes genomes: a test case for predicting lifestyles and emergence of pathogens.</title>
        <authorList>
            <person name="Haridas S."/>
            <person name="Albert R."/>
            <person name="Binder M."/>
            <person name="Bloem J."/>
            <person name="Labutti K."/>
            <person name="Salamov A."/>
            <person name="Andreopoulos B."/>
            <person name="Baker S."/>
            <person name="Barry K."/>
            <person name="Bills G."/>
            <person name="Bluhm B."/>
            <person name="Cannon C."/>
            <person name="Castanera R."/>
            <person name="Culley D."/>
            <person name="Daum C."/>
            <person name="Ezra D."/>
            <person name="Gonzalez J."/>
            <person name="Henrissat B."/>
            <person name="Kuo A."/>
            <person name="Liang C."/>
            <person name="Lipzen A."/>
            <person name="Lutzoni F."/>
            <person name="Magnuson J."/>
            <person name="Mondo S."/>
            <person name="Nolan M."/>
            <person name="Ohm R."/>
            <person name="Pangilinan J."/>
            <person name="Park H.-J."/>
            <person name="Ramirez L."/>
            <person name="Alfaro M."/>
            <person name="Sun H."/>
            <person name="Tritt A."/>
            <person name="Yoshinaga Y."/>
            <person name="Zwiers L.-H."/>
            <person name="Turgeon B."/>
            <person name="Goodwin S."/>
            <person name="Spatafora J."/>
            <person name="Crous P."/>
            <person name="Grigoriev I."/>
        </authorList>
    </citation>
    <scope>NUCLEOTIDE SEQUENCE</scope>
    <source>
        <strain evidence="1">CBS 122367</strain>
    </source>
</reference>
<dbReference type="SUPFAM" id="SSF52266">
    <property type="entry name" value="SGNH hydrolase"/>
    <property type="match status" value="1"/>
</dbReference>
<evidence type="ECO:0000313" key="1">
    <source>
        <dbReference type="EMBL" id="KAF2675689.1"/>
    </source>
</evidence>
<sequence>IRSYNTAMGKWAEGKTTARSPIILVDVNLGFNCTTMTRDGKHPNEAGDQFMAERYFDAIQRALAA</sequence>
<name>A0A6G1ICQ1_9PLEO</name>
<organism evidence="1 2">
    <name type="scientific">Lentithecium fluviatile CBS 122367</name>
    <dbReference type="NCBI Taxonomy" id="1168545"/>
    <lineage>
        <taxon>Eukaryota</taxon>
        <taxon>Fungi</taxon>
        <taxon>Dikarya</taxon>
        <taxon>Ascomycota</taxon>
        <taxon>Pezizomycotina</taxon>
        <taxon>Dothideomycetes</taxon>
        <taxon>Pleosporomycetidae</taxon>
        <taxon>Pleosporales</taxon>
        <taxon>Massarineae</taxon>
        <taxon>Lentitheciaceae</taxon>
        <taxon>Lentithecium</taxon>
    </lineage>
</organism>
<protein>
    <submittedName>
        <fullName evidence="1">Carbohydrate esterase family 3 protein</fullName>
    </submittedName>
</protein>
<dbReference type="InterPro" id="IPR036514">
    <property type="entry name" value="SGNH_hydro_sf"/>
</dbReference>
<dbReference type="Proteomes" id="UP000799291">
    <property type="component" value="Unassembled WGS sequence"/>
</dbReference>
<accession>A0A6G1ICQ1</accession>